<protein>
    <submittedName>
        <fullName evidence="7">DsbE family thiol:disulfide interchange protein</fullName>
    </submittedName>
</protein>
<accession>A0ABW5DFI9</accession>
<dbReference type="InterPro" id="IPR004799">
    <property type="entry name" value="Periplasmic_diS_OxRdtase_DsbE"/>
</dbReference>
<dbReference type="Gene3D" id="3.40.30.10">
    <property type="entry name" value="Glutaredoxin"/>
    <property type="match status" value="1"/>
</dbReference>
<name>A0ABW5DFI9_9HYPH</name>
<comment type="similarity">
    <text evidence="2">Belongs to the thioredoxin family. DsbE subfamily.</text>
</comment>
<comment type="caution">
    <text evidence="7">The sequence shown here is derived from an EMBL/GenBank/DDBJ whole genome shotgun (WGS) entry which is preliminary data.</text>
</comment>
<organism evidence="7 8">
    <name type="scientific">Chelativorans composti</name>
    <dbReference type="NCBI Taxonomy" id="768533"/>
    <lineage>
        <taxon>Bacteria</taxon>
        <taxon>Pseudomonadati</taxon>
        <taxon>Pseudomonadota</taxon>
        <taxon>Alphaproteobacteria</taxon>
        <taxon>Hyphomicrobiales</taxon>
        <taxon>Phyllobacteriaceae</taxon>
        <taxon>Chelativorans</taxon>
    </lineage>
</organism>
<feature type="domain" description="Thioredoxin" evidence="6">
    <location>
        <begin position="38"/>
        <end position="181"/>
    </location>
</feature>
<proteinExistence type="inferred from homology"/>
<evidence type="ECO:0000313" key="7">
    <source>
        <dbReference type="EMBL" id="MFD2259305.1"/>
    </source>
</evidence>
<dbReference type="SUPFAM" id="SSF52833">
    <property type="entry name" value="Thioredoxin-like"/>
    <property type="match status" value="1"/>
</dbReference>
<evidence type="ECO:0000256" key="3">
    <source>
        <dbReference type="ARBA" id="ARBA00022748"/>
    </source>
</evidence>
<evidence type="ECO:0000313" key="8">
    <source>
        <dbReference type="Proteomes" id="UP001597373"/>
    </source>
</evidence>
<dbReference type="InterPro" id="IPR050553">
    <property type="entry name" value="Thioredoxin_ResA/DsbE_sf"/>
</dbReference>
<keyword evidence="4" id="KW-1015">Disulfide bond</keyword>
<evidence type="ECO:0000256" key="1">
    <source>
        <dbReference type="ARBA" id="ARBA00004196"/>
    </source>
</evidence>
<dbReference type="EMBL" id="JBHUIR010000020">
    <property type="protein sequence ID" value="MFD2259305.1"/>
    <property type="molecule type" value="Genomic_DNA"/>
</dbReference>
<keyword evidence="3" id="KW-0201">Cytochrome c-type biogenesis</keyword>
<dbReference type="InterPro" id="IPR013766">
    <property type="entry name" value="Thioredoxin_domain"/>
</dbReference>
<dbReference type="CDD" id="cd03010">
    <property type="entry name" value="TlpA_like_DsbE"/>
    <property type="match status" value="1"/>
</dbReference>
<dbReference type="PROSITE" id="PS00194">
    <property type="entry name" value="THIOREDOXIN_1"/>
    <property type="match status" value="1"/>
</dbReference>
<dbReference type="NCBIfam" id="TIGR00385">
    <property type="entry name" value="dsbE"/>
    <property type="match status" value="1"/>
</dbReference>
<dbReference type="PANTHER" id="PTHR42852:SF6">
    <property type="entry name" value="THIOL:DISULFIDE INTERCHANGE PROTEIN DSBE"/>
    <property type="match status" value="1"/>
</dbReference>
<gene>
    <name evidence="7" type="ORF">ACFSMZ_05960</name>
</gene>
<evidence type="ECO:0000256" key="4">
    <source>
        <dbReference type="ARBA" id="ARBA00023157"/>
    </source>
</evidence>
<dbReference type="InterPro" id="IPR013740">
    <property type="entry name" value="Redoxin"/>
</dbReference>
<dbReference type="InterPro" id="IPR017937">
    <property type="entry name" value="Thioredoxin_CS"/>
</dbReference>
<dbReference type="PROSITE" id="PS51352">
    <property type="entry name" value="THIOREDOXIN_2"/>
    <property type="match status" value="1"/>
</dbReference>
<keyword evidence="8" id="KW-1185">Reference proteome</keyword>
<reference evidence="8" key="1">
    <citation type="journal article" date="2019" name="Int. J. Syst. Evol. Microbiol.">
        <title>The Global Catalogue of Microorganisms (GCM) 10K type strain sequencing project: providing services to taxonomists for standard genome sequencing and annotation.</title>
        <authorList>
            <consortium name="The Broad Institute Genomics Platform"/>
            <consortium name="The Broad Institute Genome Sequencing Center for Infectious Disease"/>
            <person name="Wu L."/>
            <person name="Ma J."/>
        </authorList>
    </citation>
    <scope>NUCLEOTIDE SEQUENCE [LARGE SCALE GENOMIC DNA]</scope>
    <source>
        <strain evidence="8">KCTC 23707</strain>
    </source>
</reference>
<keyword evidence="5" id="KW-0676">Redox-active center</keyword>
<dbReference type="Pfam" id="PF08534">
    <property type="entry name" value="Redoxin"/>
    <property type="match status" value="1"/>
</dbReference>
<evidence type="ECO:0000256" key="5">
    <source>
        <dbReference type="ARBA" id="ARBA00023284"/>
    </source>
</evidence>
<dbReference type="InterPro" id="IPR036249">
    <property type="entry name" value="Thioredoxin-like_sf"/>
</dbReference>
<dbReference type="RefSeq" id="WP_345098678.1">
    <property type="nucleotide sequence ID" value="NZ_BAABGS010000018.1"/>
</dbReference>
<evidence type="ECO:0000259" key="6">
    <source>
        <dbReference type="PROSITE" id="PS51352"/>
    </source>
</evidence>
<comment type="subcellular location">
    <subcellularLocation>
        <location evidence="1">Cell envelope</location>
    </subcellularLocation>
</comment>
<dbReference type="PANTHER" id="PTHR42852">
    <property type="entry name" value="THIOL:DISULFIDE INTERCHANGE PROTEIN DSBE"/>
    <property type="match status" value="1"/>
</dbReference>
<evidence type="ECO:0000256" key="2">
    <source>
        <dbReference type="ARBA" id="ARBA00007758"/>
    </source>
</evidence>
<sequence>MNRRGLLLLLPLAIFLVLCAVFLVQLMSGRDISVVPSALIGKPAPLVTLEPLEGTNLPGFDPEMYKGRVTLVNVWGSWCVPCRQEHPQLMELARDSRIQLAGINYKDKPENALRFLNELGNPFDVIGVDESGRAVIDWGVYGVPETFVVGPDGVIRYKHVGPLTQKSILEQILPEIDKALVSSTS</sequence>
<dbReference type="Proteomes" id="UP001597373">
    <property type="component" value="Unassembled WGS sequence"/>
</dbReference>